<feature type="compositionally biased region" description="Acidic residues" evidence="1">
    <location>
        <begin position="176"/>
        <end position="190"/>
    </location>
</feature>
<accession>A0A9R1SZR4</accession>
<keyword evidence="2" id="KW-0732">Signal</keyword>
<dbReference type="GeneID" id="105264715"/>
<dbReference type="RefSeq" id="XP_011300095.1">
    <property type="nucleotide sequence ID" value="XM_011301793.1"/>
</dbReference>
<evidence type="ECO:0000313" key="9">
    <source>
        <dbReference type="RefSeq" id="XP_011300097.1"/>
    </source>
</evidence>
<feature type="compositionally biased region" description="Low complexity" evidence="1">
    <location>
        <begin position="626"/>
        <end position="641"/>
    </location>
</feature>
<accession>A0A9R1SZV9</accession>
<feature type="region of interest" description="Disordered" evidence="1">
    <location>
        <begin position="27"/>
        <end position="48"/>
    </location>
</feature>
<keyword evidence="5" id="KW-1185">Reference proteome</keyword>
<accession>A0A9R1T021</accession>
<feature type="region of interest" description="Disordered" evidence="1">
    <location>
        <begin position="283"/>
        <end position="303"/>
    </location>
</feature>
<reference evidence="6 7" key="2">
    <citation type="submission" date="2025-04" db="UniProtKB">
        <authorList>
            <consortium name="RefSeq"/>
        </authorList>
    </citation>
    <scope>IDENTIFICATION</scope>
    <source>
        <strain evidence="6 7">USDA-PBARC FA_bdor</strain>
        <tissue evidence="6 7">Whole organism</tissue>
    </source>
</reference>
<protein>
    <recommendedName>
        <fullName evidence="3">Folded gastrulation N-terminal domain-containing protein</fullName>
    </recommendedName>
</protein>
<dbReference type="OrthoDB" id="8197748at2759"/>
<evidence type="ECO:0000313" key="7">
    <source>
        <dbReference type="RefSeq" id="XP_011300095.1"/>
    </source>
</evidence>
<accession>A0A9R1TXK7</accession>
<dbReference type="Proteomes" id="UP000694866">
    <property type="component" value="Unplaced"/>
</dbReference>
<evidence type="ECO:0000313" key="5">
    <source>
        <dbReference type="Proteomes" id="UP000694866"/>
    </source>
</evidence>
<sequence>MASIGSRRKLFFILLNIGLLTRTLSRPMEEDSRPETRRKSLVSSMKNSGIDQVGNPEDLAWQAWLLVDQGGGNIGGGLDSASLLRKITPKSIFIAPSLQALPACAEGYQADPMNRCVKNVNINHEAHLDFLVQRLNAMYANLGGTKPEAAASSSDSVPTGPLQLDLLNIPVAASPEDQEEDQEEDFDDESQALSIPSSEVKPLDRDEGAKVTVDEKAEEHEDESDEKTFFHEAPTTKDGIGNNKSNSTKYDGIVSIVAFVDDTNSSYSEVVGYKVEPDEKIHNHTIAEEVTDSQSDDDKREEFKEKWPLNNSSVSPTVVLLLTPTKLPVSKLDVQKDDKLNPEVEEIFGVNFSERLPTTTTPFEILFNESAVVDPEMNTSKPQLLDIKELAEETETELPGQHEDVEDIEESSNDDEILTHSEASMIVTAQPRIQLLSIPVDNNNDTTSSKISSSTSINDDFVRETIVVGVNIHENANATNSLKLEETTSLKSLTDENLMTVTPALLTDQETTFLDEDSSSYTEYPENAEITEDDTDGKKESTTMENVGTKQEALPAITKVRDESSTSQKEMSSVIRIEELPVNENIHEISSTRVPLIDIHHNPNKSDNSEIMTASSSNNAEAIVSQYPSDNPQYSPSSNYNNRKRVDPHSTEFPSRDESKYVTLITPDNSDVFTEIKTIEDQMDLQKVSDADSFFPNHQNLGLGNVPNDFVRFPNYNRIQNGPSYVRFPSEGVNSIHSYENFKGNHHHQTYSNQGTVNNLSSPQKQVHWRDWRNDRQGSIRPRFGVNEKQKDRAPIWFWTRMPLVRDPSLLHYPVSGTFESSDKRSHENRRFNYFKPTSRDVSRPFVTNTPVEG</sequence>
<evidence type="ECO:0000313" key="4">
    <source>
        <dbReference type="EMBL" id="JAG77989.1"/>
    </source>
</evidence>
<reference evidence="4" key="1">
    <citation type="submission" date="2015-01" db="EMBL/GenBank/DDBJ databases">
        <title>Transcriptome Assembly of Fopius arisanus.</title>
        <authorList>
            <person name="Geib S."/>
        </authorList>
    </citation>
    <scope>NUCLEOTIDE SEQUENCE</scope>
</reference>
<name>A0A0C9R606_9HYME</name>
<proteinExistence type="predicted"/>
<feature type="chain" id="PRO_5044541621" description="Folded gastrulation N-terminal domain-containing protein" evidence="2">
    <location>
        <begin position="26"/>
        <end position="854"/>
    </location>
</feature>
<feature type="compositionally biased region" description="Basic and acidic residues" evidence="1">
    <location>
        <begin position="644"/>
        <end position="655"/>
    </location>
</feature>
<dbReference type="EMBL" id="GBYB01008222">
    <property type="protein sequence ID" value="JAG77989.1"/>
    <property type="molecule type" value="Transcribed_RNA"/>
</dbReference>
<dbReference type="InterPro" id="IPR031761">
    <property type="entry name" value="FOG_N"/>
</dbReference>
<feature type="domain" description="Folded gastrulation N-terminal" evidence="3">
    <location>
        <begin position="87"/>
        <end position="183"/>
    </location>
</feature>
<dbReference type="KEGG" id="fas:105264715"/>
<feature type="region of interest" description="Disordered" evidence="1">
    <location>
        <begin position="626"/>
        <end position="655"/>
    </location>
</feature>
<accession>A0A9R1SZT3</accession>
<dbReference type="AlphaFoldDB" id="A0A0C9R606"/>
<dbReference type="RefSeq" id="XP_011300093.1">
    <property type="nucleotide sequence ID" value="XM_011301791.1"/>
</dbReference>
<dbReference type="RefSeq" id="XP_011300098.1">
    <property type="nucleotide sequence ID" value="XM_011301796.1"/>
</dbReference>
<feature type="region of interest" description="Disordered" evidence="1">
    <location>
        <begin position="174"/>
        <end position="243"/>
    </location>
</feature>
<feature type="compositionally biased region" description="Basic and acidic residues" evidence="1">
    <location>
        <begin position="27"/>
        <end position="38"/>
    </location>
</feature>
<evidence type="ECO:0000313" key="6">
    <source>
        <dbReference type="RefSeq" id="XP_011300093.1"/>
    </source>
</evidence>
<accession>A0A0C9R606</accession>
<evidence type="ECO:0000259" key="3">
    <source>
        <dbReference type="Pfam" id="PF15888"/>
    </source>
</evidence>
<dbReference type="RefSeq" id="XP_011300097.1">
    <property type="nucleotide sequence ID" value="XM_011301795.1"/>
</dbReference>
<gene>
    <name evidence="6 7 8 9 10" type="primary">LOC105264715</name>
    <name evidence="4" type="ORF">g.65642</name>
</gene>
<evidence type="ECO:0000256" key="2">
    <source>
        <dbReference type="SAM" id="SignalP"/>
    </source>
</evidence>
<dbReference type="RefSeq" id="XP_011300096.1">
    <property type="nucleotide sequence ID" value="XM_011301794.1"/>
</dbReference>
<dbReference type="Pfam" id="PF15888">
    <property type="entry name" value="FOG_N"/>
    <property type="match status" value="1"/>
</dbReference>
<feature type="signal peptide" evidence="2">
    <location>
        <begin position="1"/>
        <end position="25"/>
    </location>
</feature>
<evidence type="ECO:0000313" key="8">
    <source>
        <dbReference type="RefSeq" id="XP_011300096.1"/>
    </source>
</evidence>
<feature type="compositionally biased region" description="Basic and acidic residues" evidence="1">
    <location>
        <begin position="201"/>
        <end position="219"/>
    </location>
</feature>
<evidence type="ECO:0000256" key="1">
    <source>
        <dbReference type="SAM" id="MobiDB-lite"/>
    </source>
</evidence>
<organism evidence="4">
    <name type="scientific">Fopius arisanus</name>
    <dbReference type="NCBI Taxonomy" id="64838"/>
    <lineage>
        <taxon>Eukaryota</taxon>
        <taxon>Metazoa</taxon>
        <taxon>Ecdysozoa</taxon>
        <taxon>Arthropoda</taxon>
        <taxon>Hexapoda</taxon>
        <taxon>Insecta</taxon>
        <taxon>Pterygota</taxon>
        <taxon>Neoptera</taxon>
        <taxon>Endopterygota</taxon>
        <taxon>Hymenoptera</taxon>
        <taxon>Apocrita</taxon>
        <taxon>Ichneumonoidea</taxon>
        <taxon>Braconidae</taxon>
        <taxon>Opiinae</taxon>
        <taxon>Fopius</taxon>
    </lineage>
</organism>
<evidence type="ECO:0000313" key="10">
    <source>
        <dbReference type="RefSeq" id="XP_011300098.1"/>
    </source>
</evidence>